<name>A0A8T0FMS5_ARGBR</name>
<organism evidence="1 2">
    <name type="scientific">Argiope bruennichi</name>
    <name type="common">Wasp spider</name>
    <name type="synonym">Aranea bruennichi</name>
    <dbReference type="NCBI Taxonomy" id="94029"/>
    <lineage>
        <taxon>Eukaryota</taxon>
        <taxon>Metazoa</taxon>
        <taxon>Ecdysozoa</taxon>
        <taxon>Arthropoda</taxon>
        <taxon>Chelicerata</taxon>
        <taxon>Arachnida</taxon>
        <taxon>Araneae</taxon>
        <taxon>Araneomorphae</taxon>
        <taxon>Entelegynae</taxon>
        <taxon>Araneoidea</taxon>
        <taxon>Araneidae</taxon>
        <taxon>Argiope</taxon>
    </lineage>
</organism>
<dbReference type="GO" id="GO:0008270">
    <property type="term" value="F:zinc ion binding"/>
    <property type="evidence" value="ECO:0007669"/>
    <property type="project" value="InterPro"/>
</dbReference>
<dbReference type="AlphaFoldDB" id="A0A8T0FMS5"/>
<dbReference type="EMBL" id="JABXBU010000003">
    <property type="protein sequence ID" value="KAF8791675.1"/>
    <property type="molecule type" value="Genomic_DNA"/>
</dbReference>
<protein>
    <submittedName>
        <fullName evidence="1">Uncharacterized protein</fullName>
    </submittedName>
</protein>
<evidence type="ECO:0000313" key="2">
    <source>
        <dbReference type="Proteomes" id="UP000807504"/>
    </source>
</evidence>
<dbReference type="InterPro" id="IPR036875">
    <property type="entry name" value="Znf_CCHC_sf"/>
</dbReference>
<dbReference type="GO" id="GO:0003676">
    <property type="term" value="F:nucleic acid binding"/>
    <property type="evidence" value="ECO:0007669"/>
    <property type="project" value="InterPro"/>
</dbReference>
<accession>A0A8T0FMS5</accession>
<reference evidence="1" key="2">
    <citation type="submission" date="2020-06" db="EMBL/GenBank/DDBJ databases">
        <authorList>
            <person name="Sheffer M."/>
        </authorList>
    </citation>
    <scope>NUCLEOTIDE SEQUENCE</scope>
</reference>
<proteinExistence type="predicted"/>
<sequence>MQDYCNVKEVLLDGFKMKPETFRSKFIQHQKKTGALWKGLVSELWVEPLERGRPASLKKEIKNKPVEKSEPQFWKKSTPKGNWRENFERRTVPACYICHSMEHLKPNCPQLRKSGPNLFINRIEATEYAEVLFASYMSKALVNNVEMPILRDTSATIDLACRNDVRSEILQEEPSG</sequence>
<dbReference type="SUPFAM" id="SSF57756">
    <property type="entry name" value="Retrovirus zinc finger-like domains"/>
    <property type="match status" value="1"/>
</dbReference>
<evidence type="ECO:0000313" key="1">
    <source>
        <dbReference type="EMBL" id="KAF8791675.1"/>
    </source>
</evidence>
<gene>
    <name evidence="1" type="ORF">HNY73_003370</name>
</gene>
<reference evidence="1" key="1">
    <citation type="journal article" date="2020" name="bioRxiv">
        <title>Chromosome-level reference genome of the European wasp spider Argiope bruennichi: a resource for studies on range expansion and evolutionary adaptation.</title>
        <authorList>
            <person name="Sheffer M.M."/>
            <person name="Hoppe A."/>
            <person name="Krehenwinkel H."/>
            <person name="Uhl G."/>
            <person name="Kuss A.W."/>
            <person name="Jensen L."/>
            <person name="Jensen C."/>
            <person name="Gillespie R.G."/>
            <person name="Hoff K.J."/>
            <person name="Prost S."/>
        </authorList>
    </citation>
    <scope>NUCLEOTIDE SEQUENCE</scope>
</reference>
<keyword evidence="2" id="KW-1185">Reference proteome</keyword>
<dbReference type="Proteomes" id="UP000807504">
    <property type="component" value="Unassembled WGS sequence"/>
</dbReference>
<comment type="caution">
    <text evidence="1">The sequence shown here is derived from an EMBL/GenBank/DDBJ whole genome shotgun (WGS) entry which is preliminary data.</text>
</comment>